<dbReference type="NCBIfam" id="TIGR01456">
    <property type="entry name" value="CECR5"/>
    <property type="match status" value="1"/>
</dbReference>
<dbReference type="OMA" id="WPFHDLT"/>
<dbReference type="SUPFAM" id="SSF56784">
    <property type="entry name" value="HAD-like"/>
    <property type="match status" value="1"/>
</dbReference>
<dbReference type="Pfam" id="PF13242">
    <property type="entry name" value="Hydrolase_like"/>
    <property type="match status" value="1"/>
</dbReference>
<dbReference type="InterPro" id="IPR006353">
    <property type="entry name" value="HAD-SF_hydro_IIA_CECR5"/>
</dbReference>
<organism evidence="1 2">
    <name type="scientific">Tetrahymena thermophila (strain SB210)</name>
    <dbReference type="NCBI Taxonomy" id="312017"/>
    <lineage>
        <taxon>Eukaryota</taxon>
        <taxon>Sar</taxon>
        <taxon>Alveolata</taxon>
        <taxon>Ciliophora</taxon>
        <taxon>Intramacronucleata</taxon>
        <taxon>Oligohymenophorea</taxon>
        <taxon>Hymenostomatida</taxon>
        <taxon>Tetrahymenina</taxon>
        <taxon>Tetrahymenidae</taxon>
        <taxon>Tetrahymena</taxon>
    </lineage>
</organism>
<accession>Q23AB5</accession>
<dbReference type="Proteomes" id="UP000009168">
    <property type="component" value="Unassembled WGS sequence"/>
</dbReference>
<keyword evidence="2" id="KW-1185">Reference proteome</keyword>
<evidence type="ECO:0000313" key="1">
    <source>
        <dbReference type="EMBL" id="EAR93577.1"/>
    </source>
</evidence>
<dbReference type="AlphaFoldDB" id="Q23AB5"/>
<sequence>MNNNQKKKVPVIVSDIDGVLKQGFNKCISDKVLKALKAVRSLLGEIDANRFGENDQEKIPFFLLTNRGAMTEKQHCIMMNKAMGFDQEQNSKFAFQEHENILNHSALAPKFRTFQDKLVMLLGTGAIEEVAEYCGSQKYITGNEYICCFPFLCPFNSFSQEFKAETKEKVKKRLNLTDDDFHEPFQIHAIFILSMPFNWEESTQLILDLLSTEDGKIAQQMPAIGPEKHIPVYVAYNDTTYKSDFQLPRIVNGCFTAAIKEIYKTIYKTEINLEFYGKPQLKQFEFARDYTLSHIDKNHEVTNYYMIGDNPQSDIQGANKIGWTSILVRTGVFQGEGNDDQDPAKYVVNDFYDAVKLIFELEGISTKILD</sequence>
<dbReference type="OrthoDB" id="10251048at2759"/>
<proteinExistence type="predicted"/>
<dbReference type="InParanoid" id="Q23AB5"/>
<gene>
    <name evidence="1" type="ORF">TTHERM_00427430</name>
</gene>
<dbReference type="GO" id="GO:0005737">
    <property type="term" value="C:cytoplasm"/>
    <property type="evidence" value="ECO:0007669"/>
    <property type="project" value="TreeGrafter"/>
</dbReference>
<dbReference type="Pfam" id="PF13344">
    <property type="entry name" value="Hydrolase_6"/>
    <property type="match status" value="1"/>
</dbReference>
<dbReference type="RefSeq" id="XP_001013822.1">
    <property type="nucleotide sequence ID" value="XM_001013822.1"/>
</dbReference>
<dbReference type="GeneID" id="7834356"/>
<dbReference type="GO" id="GO:0016791">
    <property type="term" value="F:phosphatase activity"/>
    <property type="evidence" value="ECO:0007669"/>
    <property type="project" value="TreeGrafter"/>
</dbReference>
<reference evidence="2" key="1">
    <citation type="journal article" date="2006" name="PLoS Biol.">
        <title>Macronuclear genome sequence of the ciliate Tetrahymena thermophila, a model eukaryote.</title>
        <authorList>
            <person name="Eisen J.A."/>
            <person name="Coyne R.S."/>
            <person name="Wu M."/>
            <person name="Wu D."/>
            <person name="Thiagarajan M."/>
            <person name="Wortman J.R."/>
            <person name="Badger J.H."/>
            <person name="Ren Q."/>
            <person name="Amedeo P."/>
            <person name="Jones K.M."/>
            <person name="Tallon L.J."/>
            <person name="Delcher A.L."/>
            <person name="Salzberg S.L."/>
            <person name="Silva J.C."/>
            <person name="Haas B.J."/>
            <person name="Majoros W.H."/>
            <person name="Farzad M."/>
            <person name="Carlton J.M."/>
            <person name="Smith R.K. Jr."/>
            <person name="Garg J."/>
            <person name="Pearlman R.E."/>
            <person name="Karrer K.M."/>
            <person name="Sun L."/>
            <person name="Manning G."/>
            <person name="Elde N.C."/>
            <person name="Turkewitz A.P."/>
            <person name="Asai D.J."/>
            <person name="Wilkes D.E."/>
            <person name="Wang Y."/>
            <person name="Cai H."/>
            <person name="Collins K."/>
            <person name="Stewart B.A."/>
            <person name="Lee S.R."/>
            <person name="Wilamowska K."/>
            <person name="Weinberg Z."/>
            <person name="Ruzzo W.L."/>
            <person name="Wloga D."/>
            <person name="Gaertig J."/>
            <person name="Frankel J."/>
            <person name="Tsao C.-C."/>
            <person name="Gorovsky M.A."/>
            <person name="Keeling P.J."/>
            <person name="Waller R.F."/>
            <person name="Patron N.J."/>
            <person name="Cherry J.M."/>
            <person name="Stover N.A."/>
            <person name="Krieger C.J."/>
            <person name="del Toro C."/>
            <person name="Ryder H.F."/>
            <person name="Williamson S.C."/>
            <person name="Barbeau R.A."/>
            <person name="Hamilton E.P."/>
            <person name="Orias E."/>
        </authorList>
    </citation>
    <scope>NUCLEOTIDE SEQUENCE [LARGE SCALE GENOMIC DNA]</scope>
    <source>
        <strain evidence="2">SB210</strain>
    </source>
</reference>
<dbReference type="PANTHER" id="PTHR19288">
    <property type="entry name" value="4-NITROPHENYLPHOSPHATASE-RELATED"/>
    <property type="match status" value="1"/>
</dbReference>
<dbReference type="eggNOG" id="KOG1618">
    <property type="taxonomic scope" value="Eukaryota"/>
</dbReference>
<dbReference type="HOGENOM" id="CLU_030880_2_1_1"/>
<keyword evidence="1" id="KW-0378">Hydrolase</keyword>
<name>Q23AB5_TETTS</name>
<dbReference type="EMBL" id="GG662724">
    <property type="protein sequence ID" value="EAR93577.1"/>
    <property type="molecule type" value="Genomic_DNA"/>
</dbReference>
<dbReference type="InterPro" id="IPR006357">
    <property type="entry name" value="HAD-SF_hydro_IIA"/>
</dbReference>
<evidence type="ECO:0000313" key="2">
    <source>
        <dbReference type="Proteomes" id="UP000009168"/>
    </source>
</evidence>
<dbReference type="PANTHER" id="PTHR19288:SF93">
    <property type="entry name" value="FI11325P-RELATED"/>
    <property type="match status" value="1"/>
</dbReference>
<dbReference type="InterPro" id="IPR023214">
    <property type="entry name" value="HAD_sf"/>
</dbReference>
<dbReference type="KEGG" id="tet:TTHERM_00427430"/>
<dbReference type="STRING" id="312017.Q23AB5"/>
<dbReference type="Gene3D" id="3.40.50.1000">
    <property type="entry name" value="HAD superfamily/HAD-like"/>
    <property type="match status" value="2"/>
</dbReference>
<dbReference type="InterPro" id="IPR036412">
    <property type="entry name" value="HAD-like_sf"/>
</dbReference>
<protein>
    <submittedName>
        <fullName evidence="1">HAD-family sub IIA hydrolase, TIGR01456, CECR5 containing protein</fullName>
    </submittedName>
</protein>